<dbReference type="EMBL" id="QZWG01000001">
    <property type="protein sequence ID" value="RZC28165.1"/>
    <property type="molecule type" value="Genomic_DNA"/>
</dbReference>
<dbReference type="Gene3D" id="2.70.98.20">
    <property type="entry name" value="Copper amine oxidase, catalytic domain"/>
    <property type="match status" value="1"/>
</dbReference>
<dbReference type="InterPro" id="IPR036460">
    <property type="entry name" value="Cu_amine_oxidase_C_sf"/>
</dbReference>
<keyword evidence="1" id="KW-0186">Copper</keyword>
<name>A0A445LXW9_GLYSO</name>
<dbReference type="InterPro" id="IPR000269">
    <property type="entry name" value="Cu_amine_oxidase"/>
</dbReference>
<dbReference type="PANTHER" id="PTHR10638">
    <property type="entry name" value="COPPER AMINE OXIDASE"/>
    <property type="match status" value="1"/>
</dbReference>
<protein>
    <recommendedName>
        <fullName evidence="1">Amine oxidase</fullName>
        <ecNumber evidence="1">1.4.3.-</ecNumber>
    </recommendedName>
</protein>
<feature type="domain" description="Copper amine oxidase catalytic" evidence="2">
    <location>
        <begin position="40"/>
        <end position="76"/>
    </location>
</feature>
<keyword evidence="1" id="KW-0560">Oxidoreductase</keyword>
<comment type="similarity">
    <text evidence="1">Belongs to the copper/topaquinone oxidase family.</text>
</comment>
<keyword evidence="1" id="KW-0479">Metal-binding</keyword>
<dbReference type="Pfam" id="PF01179">
    <property type="entry name" value="Cu_amine_oxid"/>
    <property type="match status" value="1"/>
</dbReference>
<comment type="caution">
    <text evidence="3">The sequence shown here is derived from an EMBL/GenBank/DDBJ whole genome shotgun (WGS) entry which is preliminary data.</text>
</comment>
<gene>
    <name evidence="3" type="ORF">D0Y65_000261</name>
</gene>
<keyword evidence="4" id="KW-1185">Reference proteome</keyword>
<accession>A0A445LXW9</accession>
<evidence type="ECO:0000256" key="1">
    <source>
        <dbReference type="RuleBase" id="RU000672"/>
    </source>
</evidence>
<dbReference type="GO" id="GO:0048038">
    <property type="term" value="F:quinone binding"/>
    <property type="evidence" value="ECO:0007669"/>
    <property type="project" value="InterPro"/>
</dbReference>
<sequence>MNLIQTHYKTSLTDNCTLWAFVVLIHSLYMLSDMENYSRYVFGVTHIPRLEDWLVMPVERIGFTLMPHGFFNCSPAVDFPPSASDLDDKENGMSAKPIQNGMVALL</sequence>
<dbReference type="GO" id="GO:0005507">
    <property type="term" value="F:copper ion binding"/>
    <property type="evidence" value="ECO:0007669"/>
    <property type="project" value="InterPro"/>
</dbReference>
<dbReference type="InterPro" id="IPR015798">
    <property type="entry name" value="Cu_amine_oxidase_C"/>
</dbReference>
<comment type="cofactor">
    <cofactor evidence="1">
        <name>Cu cation</name>
        <dbReference type="ChEBI" id="CHEBI:23378"/>
    </cofactor>
    <text evidence="1">Contains 1 topaquinone per subunit.</text>
</comment>
<dbReference type="PANTHER" id="PTHR10638:SF80">
    <property type="entry name" value="AMINE OXIDASE"/>
    <property type="match status" value="1"/>
</dbReference>
<evidence type="ECO:0000313" key="4">
    <source>
        <dbReference type="Proteomes" id="UP000289340"/>
    </source>
</evidence>
<dbReference type="GO" id="GO:0008131">
    <property type="term" value="F:primary methylamine oxidase activity"/>
    <property type="evidence" value="ECO:0007669"/>
    <property type="project" value="InterPro"/>
</dbReference>
<proteinExistence type="inferred from homology"/>
<keyword evidence="1" id="KW-0801">TPQ</keyword>
<evidence type="ECO:0000313" key="3">
    <source>
        <dbReference type="EMBL" id="RZC28165.1"/>
    </source>
</evidence>
<dbReference type="EC" id="1.4.3.-" evidence="1"/>
<organism evidence="3 4">
    <name type="scientific">Glycine soja</name>
    <name type="common">Wild soybean</name>
    <dbReference type="NCBI Taxonomy" id="3848"/>
    <lineage>
        <taxon>Eukaryota</taxon>
        <taxon>Viridiplantae</taxon>
        <taxon>Streptophyta</taxon>
        <taxon>Embryophyta</taxon>
        <taxon>Tracheophyta</taxon>
        <taxon>Spermatophyta</taxon>
        <taxon>Magnoliopsida</taxon>
        <taxon>eudicotyledons</taxon>
        <taxon>Gunneridae</taxon>
        <taxon>Pentapetalae</taxon>
        <taxon>rosids</taxon>
        <taxon>fabids</taxon>
        <taxon>Fabales</taxon>
        <taxon>Fabaceae</taxon>
        <taxon>Papilionoideae</taxon>
        <taxon>50 kb inversion clade</taxon>
        <taxon>NPAAA clade</taxon>
        <taxon>indigoferoid/millettioid clade</taxon>
        <taxon>Phaseoleae</taxon>
        <taxon>Glycine</taxon>
        <taxon>Glycine subgen. Soja</taxon>
    </lineage>
</organism>
<comment type="PTM">
    <text evidence="1">Topaquinone (TPQ) is generated by copper-dependent autoxidation of a specific tyrosyl residue.</text>
</comment>
<dbReference type="GO" id="GO:0009308">
    <property type="term" value="P:amine metabolic process"/>
    <property type="evidence" value="ECO:0007669"/>
    <property type="project" value="UniProtKB-UniRule"/>
</dbReference>
<dbReference type="Proteomes" id="UP000289340">
    <property type="component" value="Chromosome 1"/>
</dbReference>
<evidence type="ECO:0000259" key="2">
    <source>
        <dbReference type="Pfam" id="PF01179"/>
    </source>
</evidence>
<dbReference type="AlphaFoldDB" id="A0A445LXW9"/>
<dbReference type="SUPFAM" id="SSF49998">
    <property type="entry name" value="Amine oxidase catalytic domain"/>
    <property type="match status" value="1"/>
</dbReference>
<reference evidence="3 4" key="1">
    <citation type="submission" date="2018-09" db="EMBL/GenBank/DDBJ databases">
        <title>A high-quality reference genome of wild soybean provides a powerful tool to mine soybean genomes.</title>
        <authorList>
            <person name="Xie M."/>
            <person name="Chung C.Y.L."/>
            <person name="Li M.-W."/>
            <person name="Wong F.-L."/>
            <person name="Chan T.-F."/>
            <person name="Lam H.-M."/>
        </authorList>
    </citation>
    <scope>NUCLEOTIDE SEQUENCE [LARGE SCALE GENOMIC DNA]</scope>
    <source>
        <strain evidence="4">cv. W05</strain>
        <tissue evidence="3">Hypocotyl of etiolated seedlings</tissue>
    </source>
</reference>